<evidence type="ECO:0000313" key="1">
    <source>
        <dbReference type="EMBL" id="AXG82985.1"/>
    </source>
</evidence>
<evidence type="ECO:0000313" key="2">
    <source>
        <dbReference type="Proteomes" id="UP000253868"/>
    </source>
</evidence>
<organism evidence="1 2">
    <name type="scientific">Streptomyces paludis</name>
    <dbReference type="NCBI Taxonomy" id="2282738"/>
    <lineage>
        <taxon>Bacteria</taxon>
        <taxon>Bacillati</taxon>
        <taxon>Actinomycetota</taxon>
        <taxon>Actinomycetes</taxon>
        <taxon>Kitasatosporales</taxon>
        <taxon>Streptomycetaceae</taxon>
        <taxon>Streptomyces</taxon>
    </lineage>
</organism>
<dbReference type="InterPro" id="IPR037221">
    <property type="entry name" value="H-type_lectin_dom_sf"/>
</dbReference>
<dbReference type="EMBL" id="CP031194">
    <property type="protein sequence ID" value="AXG82985.1"/>
    <property type="molecule type" value="Genomic_DNA"/>
</dbReference>
<evidence type="ECO:0008006" key="3">
    <source>
        <dbReference type="Google" id="ProtNLM"/>
    </source>
</evidence>
<dbReference type="Proteomes" id="UP000253868">
    <property type="component" value="Chromosome"/>
</dbReference>
<protein>
    <recommendedName>
        <fullName evidence="3">H-type lectin domain-containing protein</fullName>
    </recommendedName>
</protein>
<sequence length="102" mass="10341">MKAGNIITDGSAVVESLSAGNIQSGLASVTTTAGAWVTRSVTFPMTFFAAPVVAVTGNTAMPATGSTTTLMYAVTSVTTNSFTLAVFRSTAITMNIGWIAIA</sequence>
<reference evidence="2" key="1">
    <citation type="submission" date="2018-07" db="EMBL/GenBank/DDBJ databases">
        <authorList>
            <person name="Zhao J."/>
        </authorList>
    </citation>
    <scope>NUCLEOTIDE SEQUENCE [LARGE SCALE GENOMIC DNA]</scope>
    <source>
        <strain evidence="2">GSSD-12</strain>
    </source>
</reference>
<accession>A0A345I211</accession>
<gene>
    <name evidence="1" type="ORF">DVK44_29515</name>
</gene>
<dbReference type="AlphaFoldDB" id="A0A345I211"/>
<dbReference type="Gene3D" id="2.60.40.2080">
    <property type="match status" value="1"/>
</dbReference>
<dbReference type="KEGG" id="spad:DVK44_29515"/>
<name>A0A345I211_9ACTN</name>
<dbReference type="SUPFAM" id="SSF141086">
    <property type="entry name" value="Agglutinin HPA-like"/>
    <property type="match status" value="1"/>
</dbReference>
<proteinExistence type="predicted"/>
<keyword evidence="2" id="KW-1185">Reference proteome</keyword>